<feature type="domain" description="GGDEF" evidence="2">
    <location>
        <begin position="468"/>
        <end position="601"/>
    </location>
</feature>
<organism evidence="3 4">
    <name type="scientific">Dactylosporangium cerinum</name>
    <dbReference type="NCBI Taxonomy" id="1434730"/>
    <lineage>
        <taxon>Bacteria</taxon>
        <taxon>Bacillati</taxon>
        <taxon>Actinomycetota</taxon>
        <taxon>Actinomycetes</taxon>
        <taxon>Micromonosporales</taxon>
        <taxon>Micromonosporaceae</taxon>
        <taxon>Dactylosporangium</taxon>
    </lineage>
</organism>
<dbReference type="Proteomes" id="UP001595912">
    <property type="component" value="Unassembled WGS sequence"/>
</dbReference>
<dbReference type="Pfam" id="PF00990">
    <property type="entry name" value="GGDEF"/>
    <property type="match status" value="1"/>
</dbReference>
<dbReference type="PROSITE" id="PS50887">
    <property type="entry name" value="GGDEF"/>
    <property type="match status" value="1"/>
</dbReference>
<dbReference type="InterPro" id="IPR000160">
    <property type="entry name" value="GGDEF_dom"/>
</dbReference>
<dbReference type="Gene3D" id="3.30.70.270">
    <property type="match status" value="1"/>
</dbReference>
<keyword evidence="3" id="KW-0808">Transferase</keyword>
<evidence type="ECO:0000256" key="1">
    <source>
        <dbReference type="SAM" id="MobiDB-lite"/>
    </source>
</evidence>
<dbReference type="InterPro" id="IPR029787">
    <property type="entry name" value="Nucleotide_cyclase"/>
</dbReference>
<keyword evidence="4" id="KW-1185">Reference proteome</keyword>
<name>A0ABV9VNW0_9ACTN</name>
<dbReference type="SUPFAM" id="SSF55073">
    <property type="entry name" value="Nucleotide cyclase"/>
    <property type="match status" value="1"/>
</dbReference>
<accession>A0ABV9VNW0</accession>
<dbReference type="InterPro" id="IPR050469">
    <property type="entry name" value="Diguanylate_Cyclase"/>
</dbReference>
<dbReference type="EMBL" id="JBHSIU010000010">
    <property type="protein sequence ID" value="MFC4997449.1"/>
    <property type="molecule type" value="Genomic_DNA"/>
</dbReference>
<dbReference type="SMART" id="SM00267">
    <property type="entry name" value="GGDEF"/>
    <property type="match status" value="1"/>
</dbReference>
<dbReference type="EC" id="2.7.7.65" evidence="3"/>
<dbReference type="Gene3D" id="1.25.40.10">
    <property type="entry name" value="Tetratricopeptide repeat domain"/>
    <property type="match status" value="1"/>
</dbReference>
<dbReference type="NCBIfam" id="TIGR00254">
    <property type="entry name" value="GGDEF"/>
    <property type="match status" value="1"/>
</dbReference>
<dbReference type="GO" id="GO:0052621">
    <property type="term" value="F:diguanylate cyclase activity"/>
    <property type="evidence" value="ECO:0007669"/>
    <property type="project" value="UniProtKB-EC"/>
</dbReference>
<feature type="region of interest" description="Disordered" evidence="1">
    <location>
        <begin position="385"/>
        <end position="440"/>
    </location>
</feature>
<comment type="caution">
    <text evidence="3">The sequence shown here is derived from an EMBL/GenBank/DDBJ whole genome shotgun (WGS) entry which is preliminary data.</text>
</comment>
<dbReference type="RefSeq" id="WP_380113679.1">
    <property type="nucleotide sequence ID" value="NZ_JBHSIU010000010.1"/>
</dbReference>
<dbReference type="CDD" id="cd01949">
    <property type="entry name" value="GGDEF"/>
    <property type="match status" value="1"/>
</dbReference>
<protein>
    <submittedName>
        <fullName evidence="3">Diguanylate cyclase</fullName>
        <ecNumber evidence="3">2.7.7.65</ecNumber>
    </submittedName>
</protein>
<evidence type="ECO:0000313" key="4">
    <source>
        <dbReference type="Proteomes" id="UP001595912"/>
    </source>
</evidence>
<gene>
    <name evidence="3" type="ORF">ACFPIJ_06395</name>
</gene>
<evidence type="ECO:0000313" key="3">
    <source>
        <dbReference type="EMBL" id="MFC4997449.1"/>
    </source>
</evidence>
<proteinExistence type="predicted"/>
<dbReference type="PANTHER" id="PTHR45138:SF9">
    <property type="entry name" value="DIGUANYLATE CYCLASE DGCM-RELATED"/>
    <property type="match status" value="1"/>
</dbReference>
<keyword evidence="3" id="KW-0548">Nucleotidyltransferase</keyword>
<evidence type="ECO:0000259" key="2">
    <source>
        <dbReference type="PROSITE" id="PS50887"/>
    </source>
</evidence>
<dbReference type="PANTHER" id="PTHR45138">
    <property type="entry name" value="REGULATORY COMPONENTS OF SENSORY TRANSDUCTION SYSTEM"/>
    <property type="match status" value="1"/>
</dbReference>
<dbReference type="InterPro" id="IPR011990">
    <property type="entry name" value="TPR-like_helical_dom_sf"/>
</dbReference>
<sequence>MSGTAVISADRVAAVVLGMEVDRRTADRAQAEAAERAAVELGRADLAARARLVVADALARGGELAASAPLLHEVHRWAVLENDQYVLARTHFLLSILHTCLGDNAQARRHALMSVDHLPDHVPPLIRGAHLVILALSVDVVSRADAAPYYAEALDIAAAAGDHELSRSVLNNMAYAAYQDGDAAAAGEFVERMRRLAARTGVELRPPDLDTIARVQLLQGRFDEAERTLLPLVEPGVSRRDVEGNMLPEVLLTLAEAQRLGGALDRAEATVARCRAISEQRGMVDVGARARRELARLHAARSRFREAYEEQCRYDEESQALRSAEREEQARLAQLVFESREGQRETVRFREMALRDALTGLYNRRFVDAQLPALPRGCIEVDGRAAADSTPRPGWPGALRRTGPAQALDPRRSHLDTTPVSRRARRGPTTRPGWPGALRRTGPAQALSLASLRPPPRYSPCRAEQRGEAVSAALVDIDFFKRINDTLSHEVGDLVLQRVATVMAGAVDEPATVARLGGEEFVVVLPGAGAQEAVARCERIRAAIQAHPWSELTGDLPVTVSIGVSSAADGRITSAALLSQADRNLYAAKRSGRNRVLADPS</sequence>
<dbReference type="InterPro" id="IPR043128">
    <property type="entry name" value="Rev_trsase/Diguanyl_cyclase"/>
</dbReference>
<reference evidence="4" key="1">
    <citation type="journal article" date="2019" name="Int. J. Syst. Evol. Microbiol.">
        <title>The Global Catalogue of Microorganisms (GCM) 10K type strain sequencing project: providing services to taxonomists for standard genome sequencing and annotation.</title>
        <authorList>
            <consortium name="The Broad Institute Genomics Platform"/>
            <consortium name="The Broad Institute Genome Sequencing Center for Infectious Disease"/>
            <person name="Wu L."/>
            <person name="Ma J."/>
        </authorList>
    </citation>
    <scope>NUCLEOTIDE SEQUENCE [LARGE SCALE GENOMIC DNA]</scope>
    <source>
        <strain evidence="4">CGMCC 4.7152</strain>
    </source>
</reference>